<dbReference type="EMBL" id="CAADFP010000037">
    <property type="protein sequence ID" value="VFK26648.1"/>
    <property type="molecule type" value="Genomic_DNA"/>
</dbReference>
<protein>
    <submittedName>
        <fullName evidence="2">Uncharacterized protein</fullName>
    </submittedName>
</protein>
<proteinExistence type="predicted"/>
<name>A0A450XBI8_9GAMM</name>
<organism evidence="2">
    <name type="scientific">Candidatus Kentrum sp. LPFa</name>
    <dbReference type="NCBI Taxonomy" id="2126335"/>
    <lineage>
        <taxon>Bacteria</taxon>
        <taxon>Pseudomonadati</taxon>
        <taxon>Pseudomonadota</taxon>
        <taxon>Gammaproteobacteria</taxon>
        <taxon>Candidatus Kentrum</taxon>
    </lineage>
</organism>
<evidence type="ECO:0000313" key="1">
    <source>
        <dbReference type="EMBL" id="VFK10324.1"/>
    </source>
</evidence>
<reference evidence="2" key="1">
    <citation type="submission" date="2019-02" db="EMBL/GenBank/DDBJ databases">
        <authorList>
            <person name="Gruber-Vodicka R. H."/>
            <person name="Seah K. B. B."/>
        </authorList>
    </citation>
    <scope>NUCLEOTIDE SEQUENCE</scope>
    <source>
        <strain evidence="1">BECK_S312</strain>
        <strain evidence="2">BECK_S426</strain>
    </source>
</reference>
<gene>
    <name evidence="1" type="ORF">BECKLPF1236A_GA0070988_1003516</name>
    <name evidence="2" type="ORF">BECKLPF1236C_GA0070990_1003716</name>
</gene>
<dbReference type="AlphaFoldDB" id="A0A450XBI8"/>
<accession>A0A450XBI8</accession>
<sequence>MSSRPEGLCVRNIFEAEDFSAVRGITHLHVRGALTASYTRTLQRIMNTQRSVSIIQRKVFDAQQRDSKTHRRVQKTQR</sequence>
<dbReference type="EMBL" id="CAADFM010000035">
    <property type="protein sequence ID" value="VFK10324.1"/>
    <property type="molecule type" value="Genomic_DNA"/>
</dbReference>
<evidence type="ECO:0000313" key="2">
    <source>
        <dbReference type="EMBL" id="VFK26648.1"/>
    </source>
</evidence>